<comment type="subcellular location">
    <subcellularLocation>
        <location evidence="1">Endoplasmic reticulum membrane</location>
        <topology evidence="1">Multi-pass membrane protein</topology>
    </subcellularLocation>
</comment>
<keyword evidence="8" id="KW-0012">Acyltransferase</keyword>
<keyword evidence="7 10" id="KW-0472">Membrane</keyword>
<evidence type="ECO:0000256" key="7">
    <source>
        <dbReference type="ARBA" id="ARBA00023136"/>
    </source>
</evidence>
<feature type="transmembrane region" description="Helical" evidence="10">
    <location>
        <begin position="803"/>
        <end position="821"/>
    </location>
</feature>
<evidence type="ECO:0000256" key="4">
    <source>
        <dbReference type="ARBA" id="ARBA00022692"/>
    </source>
</evidence>
<keyword evidence="12" id="KW-1185">Reference proteome</keyword>
<dbReference type="PANTHER" id="PTHR10408">
    <property type="entry name" value="STEROL O-ACYLTRANSFERASE"/>
    <property type="match status" value="1"/>
</dbReference>
<feature type="transmembrane region" description="Helical" evidence="10">
    <location>
        <begin position="220"/>
        <end position="241"/>
    </location>
</feature>
<comment type="similarity">
    <text evidence="2">Belongs to the membrane-bound acyltransferase family. Sterol o-acyltransferase subfamily.</text>
</comment>
<keyword evidence="3" id="KW-0808">Transferase</keyword>
<feature type="compositionally biased region" description="Low complexity" evidence="9">
    <location>
        <begin position="1"/>
        <end position="18"/>
    </location>
</feature>
<proteinExistence type="inferred from homology"/>
<dbReference type="GO" id="GO:0008203">
    <property type="term" value="P:cholesterol metabolic process"/>
    <property type="evidence" value="ECO:0007669"/>
    <property type="project" value="TreeGrafter"/>
</dbReference>
<name>A0A182P1Q9_9DIPT</name>
<evidence type="ECO:0000256" key="3">
    <source>
        <dbReference type="ARBA" id="ARBA00022679"/>
    </source>
</evidence>
<evidence type="ECO:0000256" key="5">
    <source>
        <dbReference type="ARBA" id="ARBA00022824"/>
    </source>
</evidence>
<feature type="region of interest" description="Disordered" evidence="9">
    <location>
        <begin position="1"/>
        <end position="31"/>
    </location>
</feature>
<dbReference type="AlphaFoldDB" id="A0A182P1Q9"/>
<dbReference type="GO" id="GO:0005789">
    <property type="term" value="C:endoplasmic reticulum membrane"/>
    <property type="evidence" value="ECO:0007669"/>
    <property type="project" value="UniProtKB-SubCell"/>
</dbReference>
<protein>
    <recommendedName>
        <fullName evidence="13">O-acyltransferase</fullName>
    </recommendedName>
</protein>
<dbReference type="STRING" id="199890.A0A182P1Q9"/>
<dbReference type="Pfam" id="PF03062">
    <property type="entry name" value="MBOAT"/>
    <property type="match status" value="1"/>
</dbReference>
<feature type="transmembrane region" description="Helical" evidence="10">
    <location>
        <begin position="180"/>
        <end position="199"/>
    </location>
</feature>
<feature type="transmembrane region" description="Helical" evidence="10">
    <location>
        <begin position="664"/>
        <end position="687"/>
    </location>
</feature>
<evidence type="ECO:0000256" key="2">
    <source>
        <dbReference type="ARBA" id="ARBA00009010"/>
    </source>
</evidence>
<feature type="transmembrane region" description="Helical" evidence="10">
    <location>
        <begin position="140"/>
        <end position="160"/>
    </location>
</feature>
<feature type="transmembrane region" description="Helical" evidence="10">
    <location>
        <begin position="624"/>
        <end position="643"/>
    </location>
</feature>
<reference evidence="11" key="2">
    <citation type="submission" date="2020-05" db="UniProtKB">
        <authorList>
            <consortium name="EnsemblMetazoa"/>
        </authorList>
    </citation>
    <scope>IDENTIFICATION</scope>
    <source>
        <strain evidence="11">Epiroticus2</strain>
    </source>
</reference>
<reference evidence="12" key="1">
    <citation type="submission" date="2013-03" db="EMBL/GenBank/DDBJ databases">
        <title>The Genome Sequence of Anopheles epiroticus epiroticus2.</title>
        <authorList>
            <consortium name="The Broad Institute Genomics Platform"/>
            <person name="Neafsey D.E."/>
            <person name="Howell P."/>
            <person name="Walker B."/>
            <person name="Young S.K."/>
            <person name="Zeng Q."/>
            <person name="Gargeya S."/>
            <person name="Fitzgerald M."/>
            <person name="Haas B."/>
            <person name="Abouelleil A."/>
            <person name="Allen A.W."/>
            <person name="Alvarado L."/>
            <person name="Arachchi H.M."/>
            <person name="Berlin A.M."/>
            <person name="Chapman S.B."/>
            <person name="Gainer-Dewar J."/>
            <person name="Goldberg J."/>
            <person name="Griggs A."/>
            <person name="Gujja S."/>
            <person name="Hansen M."/>
            <person name="Howarth C."/>
            <person name="Imamovic A."/>
            <person name="Ireland A."/>
            <person name="Larimer J."/>
            <person name="McCowan C."/>
            <person name="Murphy C."/>
            <person name="Pearson M."/>
            <person name="Poon T.W."/>
            <person name="Priest M."/>
            <person name="Roberts A."/>
            <person name="Saif S."/>
            <person name="Shea T."/>
            <person name="Sisk P."/>
            <person name="Sykes S."/>
            <person name="Wortman J."/>
            <person name="Nusbaum C."/>
            <person name="Birren B."/>
        </authorList>
    </citation>
    <scope>NUCLEOTIDE SEQUENCE [LARGE SCALE GENOMIC DNA]</scope>
    <source>
        <strain evidence="12">Epiroticus2</strain>
    </source>
</reference>
<evidence type="ECO:0000313" key="11">
    <source>
        <dbReference type="EnsemblMetazoa" id="AEPI000841-PA"/>
    </source>
</evidence>
<evidence type="ECO:0000256" key="10">
    <source>
        <dbReference type="SAM" id="Phobius"/>
    </source>
</evidence>
<dbReference type="PANTHER" id="PTHR10408:SF8">
    <property type="entry name" value="O-ACYLTRANSFERASE"/>
    <property type="match status" value="1"/>
</dbReference>
<dbReference type="InterPro" id="IPR014371">
    <property type="entry name" value="Oat_ACAT_DAG_ARE"/>
</dbReference>
<feature type="compositionally biased region" description="Polar residues" evidence="9">
    <location>
        <begin position="22"/>
        <end position="31"/>
    </location>
</feature>
<evidence type="ECO:0000256" key="8">
    <source>
        <dbReference type="ARBA" id="ARBA00023315"/>
    </source>
</evidence>
<dbReference type="InterPro" id="IPR004299">
    <property type="entry name" value="MBOAT_fam"/>
</dbReference>
<organism evidence="11 12">
    <name type="scientific">Anopheles epiroticus</name>
    <dbReference type="NCBI Taxonomy" id="199890"/>
    <lineage>
        <taxon>Eukaryota</taxon>
        <taxon>Metazoa</taxon>
        <taxon>Ecdysozoa</taxon>
        <taxon>Arthropoda</taxon>
        <taxon>Hexapoda</taxon>
        <taxon>Insecta</taxon>
        <taxon>Pterygota</taxon>
        <taxon>Neoptera</taxon>
        <taxon>Endopterygota</taxon>
        <taxon>Diptera</taxon>
        <taxon>Nematocera</taxon>
        <taxon>Culicoidea</taxon>
        <taxon>Culicidae</taxon>
        <taxon>Anophelinae</taxon>
        <taxon>Anopheles</taxon>
    </lineage>
</organism>
<evidence type="ECO:0000256" key="1">
    <source>
        <dbReference type="ARBA" id="ARBA00004477"/>
    </source>
</evidence>
<dbReference type="GO" id="GO:0008374">
    <property type="term" value="F:O-acyltransferase activity"/>
    <property type="evidence" value="ECO:0007669"/>
    <property type="project" value="InterPro"/>
</dbReference>
<feature type="transmembrane region" description="Helical" evidence="10">
    <location>
        <begin position="772"/>
        <end position="791"/>
    </location>
</feature>
<keyword evidence="5" id="KW-0256">Endoplasmic reticulum</keyword>
<evidence type="ECO:0000256" key="9">
    <source>
        <dbReference type="SAM" id="MobiDB-lite"/>
    </source>
</evidence>
<feature type="transmembrane region" description="Helical" evidence="10">
    <location>
        <begin position="477"/>
        <end position="496"/>
    </location>
</feature>
<keyword evidence="6 10" id="KW-1133">Transmembrane helix</keyword>
<sequence length="865" mass="99266">MSDAGSGSESSSSGSNEGPVGTTIQNTINNRAQREYREEIVKDMAIEQMKQKMHDIVNRLGKEVEKKMDIAVDNLFTEVKQFNLKNYELKQLFNEKPASGMGKDGHRKSAKSDGKLPDKVFMPRNSLLTDLFEVKHIKTIYHIFVVILIILFLNTVVHDFVDTGSINLGFRPIVAGFGKFHIALMLWCCMQTSTFLLYPCFRVWASLRKSFHSGSPAQQVWDWAALVLFVLYQCGFIAAAIKAHLWFDLPPASGVAYLMEMTRFLMKAHAFIRSNVPRALISSDEKHADSKPASPDTYRGLPSFSKYAYFLFAPTLVYRDEYPRTKQIPQREYHEEIVKDMAIEQMKQKMHDIVNRLGKEVEKKMDIAVDNLFTEVKQFNLKNYELKQLFNEKPASVMGKDGHRKSAKSDGKLPDKVFMPRNSLLTDLFEVKHIKTIYHIFVVILIILFLNTVVHDFVDTGSINLGFRPIVAGFGKFHIALMLWCCMQTSTFLLYPCFRVWASLRKSFHSGSPAQQVWDWAALVLFVIYQCGFIAAAIKAHLWFDLPPASGVAYLMEMTRFLMKAHAFIRSNVPRALISSDEKHADSKPASPDTYRGLPSFSKYAYFLFAPTLYPRTKQIRWRVVARHALEVVGVVFYISFILERFLAPLFEKFGHAKISSGSFVLSLFGSIMPGSLSFLCAFYSLLHAWMNGAAELLRFADRMFYRDWWNESTFAGYIRSWNVVVHDWLYTYVYKDCVEHVFRNCRPLATVAVFTVSSVFHELILAFTFRFFYPVMFVQFEFLGLMLMFVTKRLGKDVGNVLLWLVLSIGNGLHLSLYNMEYYARRNCPDIGDSVLDYMVPVSWSCNGISHNPNWTITAPWSLP</sequence>
<dbReference type="Proteomes" id="UP000075885">
    <property type="component" value="Unassembled WGS sequence"/>
</dbReference>
<feature type="transmembrane region" description="Helical" evidence="10">
    <location>
        <begin position="517"/>
        <end position="538"/>
    </location>
</feature>
<evidence type="ECO:0000256" key="6">
    <source>
        <dbReference type="ARBA" id="ARBA00022989"/>
    </source>
</evidence>
<dbReference type="EnsemblMetazoa" id="AEPI000841-RA">
    <property type="protein sequence ID" value="AEPI000841-PA"/>
    <property type="gene ID" value="AEPI000841"/>
</dbReference>
<evidence type="ECO:0000313" key="12">
    <source>
        <dbReference type="Proteomes" id="UP000075885"/>
    </source>
</evidence>
<feature type="transmembrane region" description="Helical" evidence="10">
    <location>
        <begin position="437"/>
        <end position="457"/>
    </location>
</feature>
<evidence type="ECO:0008006" key="13">
    <source>
        <dbReference type="Google" id="ProtNLM"/>
    </source>
</evidence>
<keyword evidence="4 10" id="KW-0812">Transmembrane</keyword>
<dbReference type="VEuPathDB" id="VectorBase:AEPI000841"/>
<accession>A0A182P1Q9</accession>